<evidence type="ECO:0000313" key="1">
    <source>
        <dbReference type="EMBL" id="RHG78558.1"/>
    </source>
</evidence>
<sequence>MVFKILSRVINKCKRIYRKQLFKSEIGCNHNDFNIVGDITVINKNIKLGRNVTIYPGVMFWGDGLIEIGDNVDIGKDTVIYSSKSGGGYALEIIPQLPLSVI</sequence>
<dbReference type="EMBL" id="QRIS01000055">
    <property type="protein sequence ID" value="RHG78558.1"/>
    <property type="molecule type" value="Genomic_DNA"/>
</dbReference>
<gene>
    <name evidence="1" type="ORF">DW243_17510</name>
</gene>
<dbReference type="InterPro" id="IPR011004">
    <property type="entry name" value="Trimer_LpxA-like_sf"/>
</dbReference>
<organism evidence="1 2">
    <name type="scientific">Mediterraneibacter gnavus</name>
    <name type="common">Ruminococcus gnavus</name>
    <dbReference type="NCBI Taxonomy" id="33038"/>
    <lineage>
        <taxon>Bacteria</taxon>
        <taxon>Bacillati</taxon>
        <taxon>Bacillota</taxon>
        <taxon>Clostridia</taxon>
        <taxon>Lachnospirales</taxon>
        <taxon>Lachnospiraceae</taxon>
        <taxon>Mediterraneibacter</taxon>
    </lineage>
</organism>
<proteinExistence type="predicted"/>
<protein>
    <submittedName>
        <fullName evidence="1">Uncharacterized protein</fullName>
    </submittedName>
</protein>
<evidence type="ECO:0000313" key="2">
    <source>
        <dbReference type="Proteomes" id="UP000283981"/>
    </source>
</evidence>
<dbReference type="Gene3D" id="2.160.10.10">
    <property type="entry name" value="Hexapeptide repeat proteins"/>
    <property type="match status" value="1"/>
</dbReference>
<dbReference type="Proteomes" id="UP000283981">
    <property type="component" value="Unassembled WGS sequence"/>
</dbReference>
<reference evidence="1 2" key="1">
    <citation type="submission" date="2018-08" db="EMBL/GenBank/DDBJ databases">
        <title>A genome reference for cultivated species of the human gut microbiota.</title>
        <authorList>
            <person name="Zou Y."/>
            <person name="Xue W."/>
            <person name="Luo G."/>
        </authorList>
    </citation>
    <scope>NUCLEOTIDE SEQUENCE [LARGE SCALE GENOMIC DNA]</scope>
    <source>
        <strain evidence="1 2">AM21-18</strain>
    </source>
</reference>
<dbReference type="SUPFAM" id="SSF51161">
    <property type="entry name" value="Trimeric LpxA-like enzymes"/>
    <property type="match status" value="1"/>
</dbReference>
<accession>A0A414UR41</accession>
<comment type="caution">
    <text evidence="1">The sequence shown here is derived from an EMBL/GenBank/DDBJ whole genome shotgun (WGS) entry which is preliminary data.</text>
</comment>
<name>A0A414UR41_MEDGN</name>
<dbReference type="AlphaFoldDB" id="A0A414UR41"/>